<feature type="transmembrane region" description="Helical" evidence="1">
    <location>
        <begin position="127"/>
        <end position="149"/>
    </location>
</feature>
<comment type="caution">
    <text evidence="2">The sequence shown here is derived from an EMBL/GenBank/DDBJ whole genome shotgun (WGS) entry which is preliminary data.</text>
</comment>
<accession>A0A0F9PVU3</accession>
<proteinExistence type="predicted"/>
<keyword evidence="1" id="KW-0472">Membrane</keyword>
<feature type="transmembrane region" description="Helical" evidence="1">
    <location>
        <begin position="43"/>
        <end position="70"/>
    </location>
</feature>
<gene>
    <name evidence="2" type="ORF">LCGC14_0794910</name>
</gene>
<evidence type="ECO:0000256" key="1">
    <source>
        <dbReference type="SAM" id="Phobius"/>
    </source>
</evidence>
<sequence>MAGEKKFYCRTCDREITATQKKNYRGLCPECSSLVEIKKDLKFYLIIGVVAIPLLSLLMWFAINFVVLWVEDLTSGDFFSEWVEYYSTYNFLKKAFEFIYHPISFSVVLGCFSYTVIFKGVRNMKGLFYYITSFLIWIIITVIYVFLVITRFS</sequence>
<reference evidence="2" key="1">
    <citation type="journal article" date="2015" name="Nature">
        <title>Complex archaea that bridge the gap between prokaryotes and eukaryotes.</title>
        <authorList>
            <person name="Spang A."/>
            <person name="Saw J.H."/>
            <person name="Jorgensen S.L."/>
            <person name="Zaremba-Niedzwiedzka K."/>
            <person name="Martijn J."/>
            <person name="Lind A.E."/>
            <person name="van Eijk R."/>
            <person name="Schleper C."/>
            <person name="Guy L."/>
            <person name="Ettema T.J."/>
        </authorList>
    </citation>
    <scope>NUCLEOTIDE SEQUENCE</scope>
</reference>
<keyword evidence="1" id="KW-1133">Transmembrane helix</keyword>
<feature type="transmembrane region" description="Helical" evidence="1">
    <location>
        <begin position="98"/>
        <end position="118"/>
    </location>
</feature>
<dbReference type="AlphaFoldDB" id="A0A0F9PVU3"/>
<keyword evidence="1" id="KW-0812">Transmembrane</keyword>
<organism evidence="2">
    <name type="scientific">marine sediment metagenome</name>
    <dbReference type="NCBI Taxonomy" id="412755"/>
    <lineage>
        <taxon>unclassified sequences</taxon>
        <taxon>metagenomes</taxon>
        <taxon>ecological metagenomes</taxon>
    </lineage>
</organism>
<dbReference type="EMBL" id="LAZR01002113">
    <property type="protein sequence ID" value="KKN34329.1"/>
    <property type="molecule type" value="Genomic_DNA"/>
</dbReference>
<name>A0A0F9PVU3_9ZZZZ</name>
<protein>
    <submittedName>
        <fullName evidence="2">Uncharacterized protein</fullName>
    </submittedName>
</protein>
<evidence type="ECO:0000313" key="2">
    <source>
        <dbReference type="EMBL" id="KKN34329.1"/>
    </source>
</evidence>